<comment type="caution">
    <text evidence="1">The sequence shown here is derived from an EMBL/GenBank/DDBJ whole genome shotgun (WGS) entry which is preliminary data.</text>
</comment>
<accession>A0ABV2V3G6</accession>
<dbReference type="EMBL" id="JBEXPZ010000034">
    <property type="protein sequence ID" value="MET9847840.1"/>
    <property type="molecule type" value="Genomic_DNA"/>
</dbReference>
<organism evidence="1 2">
    <name type="scientific">Streptomyces ossamyceticus</name>
    <dbReference type="NCBI Taxonomy" id="249581"/>
    <lineage>
        <taxon>Bacteria</taxon>
        <taxon>Bacillati</taxon>
        <taxon>Actinomycetota</taxon>
        <taxon>Actinomycetes</taxon>
        <taxon>Kitasatosporales</taxon>
        <taxon>Streptomycetaceae</taxon>
        <taxon>Streptomyces</taxon>
    </lineage>
</organism>
<dbReference type="RefSeq" id="WP_355399326.1">
    <property type="nucleotide sequence ID" value="NZ_JBEXPZ010000034.1"/>
</dbReference>
<sequence length="265" mass="31270">MEAERIRVMVTVKAYPTLSRQYNETVCVAGVRMDTERPEHVRLFPVPFRDMEQSKQFKKYDIIEIDVTGHSRDDRPESRRPVLDSLEVVGHVSSDRSWERRAEWVRPLVADSLCQIKREQEANGTSLGVFRPAEIKSFRLVKADDRSAWQDMMASQMNIFDQERKALEALPFRFVYSFRCDDERCRGHEIGLLDWEAGAAYLKWRRLYAPGVLEDKIRQRWFTEIAGPQRDLHFFVGNLHKRPHQFMLLGAFYPPRGVMDRFQLF</sequence>
<keyword evidence="2" id="KW-1185">Reference proteome</keyword>
<evidence type="ECO:0000313" key="2">
    <source>
        <dbReference type="Proteomes" id="UP001550210"/>
    </source>
</evidence>
<protein>
    <submittedName>
        <fullName evidence="1">Uncharacterized protein</fullName>
    </submittedName>
</protein>
<proteinExistence type="predicted"/>
<reference evidence="1 2" key="1">
    <citation type="submission" date="2024-06" db="EMBL/GenBank/DDBJ databases">
        <title>The Natural Products Discovery Center: Release of the First 8490 Sequenced Strains for Exploring Actinobacteria Biosynthetic Diversity.</title>
        <authorList>
            <person name="Kalkreuter E."/>
            <person name="Kautsar S.A."/>
            <person name="Yang D."/>
            <person name="Bader C.D."/>
            <person name="Teijaro C.N."/>
            <person name="Fluegel L."/>
            <person name="Davis C.M."/>
            <person name="Simpson J.R."/>
            <person name="Lauterbach L."/>
            <person name="Steele A.D."/>
            <person name="Gui C."/>
            <person name="Meng S."/>
            <person name="Li G."/>
            <person name="Viehrig K."/>
            <person name="Ye F."/>
            <person name="Su P."/>
            <person name="Kiefer A.F."/>
            <person name="Nichols A."/>
            <person name="Cepeda A.J."/>
            <person name="Yan W."/>
            <person name="Fan B."/>
            <person name="Jiang Y."/>
            <person name="Adhikari A."/>
            <person name="Zheng C.-J."/>
            <person name="Schuster L."/>
            <person name="Cowan T.M."/>
            <person name="Smanski M.J."/>
            <person name="Chevrette M.G."/>
            <person name="De Carvalho L.P.S."/>
            <person name="Shen B."/>
        </authorList>
    </citation>
    <scope>NUCLEOTIDE SEQUENCE [LARGE SCALE GENOMIC DNA]</scope>
    <source>
        <strain evidence="1 2">NPDC006434</strain>
    </source>
</reference>
<dbReference type="Proteomes" id="UP001550210">
    <property type="component" value="Unassembled WGS sequence"/>
</dbReference>
<name>A0ABV2V3G6_9ACTN</name>
<gene>
    <name evidence="1" type="ORF">ABZZ21_25490</name>
</gene>
<evidence type="ECO:0000313" key="1">
    <source>
        <dbReference type="EMBL" id="MET9847840.1"/>
    </source>
</evidence>